<organism evidence="2 3">
    <name type="scientific">Legionella pneumophila (strain Lens)</name>
    <dbReference type="NCBI Taxonomy" id="297245"/>
    <lineage>
        <taxon>Bacteria</taxon>
        <taxon>Pseudomonadati</taxon>
        <taxon>Pseudomonadota</taxon>
        <taxon>Gammaproteobacteria</taxon>
        <taxon>Legionellales</taxon>
        <taxon>Legionellaceae</taxon>
        <taxon>Legionella</taxon>
    </lineage>
</organism>
<accession>Q5X079</accession>
<dbReference type="HOGENOM" id="CLU_032979_0_0_6"/>
<gene>
    <name evidence="2" type="ordered locus">lpl0143</name>
</gene>
<dbReference type="AlphaFoldDB" id="Q5X079"/>
<evidence type="ECO:0000259" key="1">
    <source>
        <dbReference type="Pfam" id="PF07693"/>
    </source>
</evidence>
<dbReference type="Pfam" id="PF07693">
    <property type="entry name" value="KAP_NTPase"/>
    <property type="match status" value="1"/>
</dbReference>
<dbReference type="KEGG" id="lpf:lpl0143"/>
<sequence>MSFEFIRNKIKLFLQSDRSEVLSLYGAWGVGKTHTWNSLIKDQRLRISKSFKSYSYVSLFGIRSIEQLKSSIFENMVDAQNIGEKITSFYEMKWNLFRNLENKEMGCWNKLFLWLSKYIPLFSNWAKLKYLEPFVGYVIGISIRDAVICFDDIERTSDELGIDQILGYINFLKEERNCKIVIIGNEKKINDGKFKELNEKVIDKRLELSLLSEECCELIIPKERPYRDKLFRYICHLQLKNMRIISIIDGLTRDLIEILPKVESETWDHVIKNLCLFCVCQYVTDQNIPSLDFLLQYSEKLPQLFASAKKGEFEAERLFLNQYNFHGFVNVDYLIADGVLSGFFKDREIIEAVKSLDAQIKEDKQREASHSIWESFHNGFANNADEVISDLKQGYYKYKKIIGIRGVDAIIFTLNAIEKNDFALEICEDYINYLREERIVVNESTCYYLNQLRDAGFIKALEEMSNDLQPQMSLHDAIDYISHNNGWSQEHIKALEKAEVNEYCQYFKTLRGDAFTKTMRGLSVFKSNNNKDSYKIVSDKIHFALKEISKESSLNYFRIELLGYNLKETNQ</sequence>
<evidence type="ECO:0000313" key="2">
    <source>
        <dbReference type="EMBL" id="CAH14372.1"/>
    </source>
</evidence>
<dbReference type="InterPro" id="IPR027417">
    <property type="entry name" value="P-loop_NTPase"/>
</dbReference>
<dbReference type="InterPro" id="IPR011646">
    <property type="entry name" value="KAP_P-loop"/>
</dbReference>
<proteinExistence type="predicted"/>
<reference evidence="2 3" key="1">
    <citation type="journal article" date="2004" name="Nat. Genet.">
        <title>Evidence in the Legionella pneumophila genome for exploitation of host cell functions and high genome plasticity.</title>
        <authorList>
            <person name="Cazalet C."/>
            <person name="Rusniok C."/>
            <person name="Bruggemann H."/>
            <person name="Zidane N."/>
            <person name="Magnier A."/>
            <person name="Ma L."/>
            <person name="Tichit M."/>
            <person name="Jarraud S."/>
            <person name="Bouchier C."/>
            <person name="Vandenesch F."/>
            <person name="Kunst F."/>
            <person name="Etienne J."/>
            <person name="Glaser P."/>
            <person name="Buchrieser C."/>
        </authorList>
    </citation>
    <scope>NUCLEOTIDE SEQUENCE [LARGE SCALE GENOMIC DNA]</scope>
    <source>
        <strain evidence="2 3">Lens</strain>
    </source>
</reference>
<dbReference type="RefSeq" id="WP_011214422.1">
    <property type="nucleotide sequence ID" value="NC_006369.1"/>
</dbReference>
<dbReference type="SUPFAM" id="SSF52540">
    <property type="entry name" value="P-loop containing nucleoside triphosphate hydrolases"/>
    <property type="match status" value="1"/>
</dbReference>
<dbReference type="Gene3D" id="3.40.50.300">
    <property type="entry name" value="P-loop containing nucleotide triphosphate hydrolases"/>
    <property type="match status" value="1"/>
</dbReference>
<dbReference type="Proteomes" id="UP000002517">
    <property type="component" value="Chromosome"/>
</dbReference>
<evidence type="ECO:0000313" key="3">
    <source>
        <dbReference type="Proteomes" id="UP000002517"/>
    </source>
</evidence>
<dbReference type="LegioList" id="lpl0143"/>
<name>Q5X079_LEGPL</name>
<protein>
    <recommendedName>
        <fullName evidence="1">KAP NTPase domain-containing protein</fullName>
    </recommendedName>
</protein>
<feature type="domain" description="KAP NTPase" evidence="1">
    <location>
        <begin position="17"/>
        <end position="190"/>
    </location>
</feature>
<dbReference type="EMBL" id="CR628337">
    <property type="protein sequence ID" value="CAH14372.1"/>
    <property type="molecule type" value="Genomic_DNA"/>
</dbReference>